<dbReference type="Gene3D" id="3.40.50.1110">
    <property type="entry name" value="SGNH hydrolase"/>
    <property type="match status" value="1"/>
</dbReference>
<dbReference type="Pfam" id="PF00657">
    <property type="entry name" value="Lipase_GDSL"/>
    <property type="match status" value="1"/>
</dbReference>
<dbReference type="AlphaFoldDB" id="A0A3S3PLB5"/>
<dbReference type="SUPFAM" id="SSF52266">
    <property type="entry name" value="SGNH hydrolase"/>
    <property type="match status" value="1"/>
</dbReference>
<dbReference type="CDD" id="cd01837">
    <property type="entry name" value="SGNH_plant_lipase_like"/>
    <property type="match status" value="1"/>
</dbReference>
<dbReference type="PANTHER" id="PTHR45642">
    <property type="entry name" value="GDSL ESTERASE/LIPASE EXL3"/>
    <property type="match status" value="1"/>
</dbReference>
<dbReference type="OrthoDB" id="1600564at2759"/>
<comment type="similarity">
    <text evidence="1">Belongs to the 'GDSL' lipolytic enzyme family.</text>
</comment>
<keyword evidence="2 3" id="KW-0732">Signal</keyword>
<comment type="caution">
    <text evidence="4">The sequence shown here is derived from an EMBL/GenBank/DDBJ whole genome shotgun (WGS) entry which is preliminary data.</text>
</comment>
<evidence type="ECO:0000313" key="4">
    <source>
        <dbReference type="EMBL" id="RWR93219.1"/>
    </source>
</evidence>
<evidence type="ECO:0000256" key="3">
    <source>
        <dbReference type="SAM" id="SignalP"/>
    </source>
</evidence>
<accession>A0A3S3PLB5</accession>
<dbReference type="GO" id="GO:0016788">
    <property type="term" value="F:hydrolase activity, acting on ester bonds"/>
    <property type="evidence" value="ECO:0007669"/>
    <property type="project" value="InterPro"/>
</dbReference>
<feature type="signal peptide" evidence="3">
    <location>
        <begin position="1"/>
        <end position="22"/>
    </location>
</feature>
<dbReference type="InterPro" id="IPR050592">
    <property type="entry name" value="GDSL_lipolytic_enzyme"/>
</dbReference>
<protein>
    <submittedName>
        <fullName evidence="4">GDSL esterase/lipase-like protein</fullName>
    </submittedName>
</protein>
<feature type="chain" id="PRO_5018666239" evidence="3">
    <location>
        <begin position="23"/>
        <end position="359"/>
    </location>
</feature>
<evidence type="ECO:0000256" key="2">
    <source>
        <dbReference type="ARBA" id="ARBA00022729"/>
    </source>
</evidence>
<dbReference type="Proteomes" id="UP000283530">
    <property type="component" value="Unassembled WGS sequence"/>
</dbReference>
<reference evidence="4 5" key="1">
    <citation type="journal article" date="2019" name="Nat. Plants">
        <title>Stout camphor tree genome fills gaps in understanding of flowering plant genome evolution.</title>
        <authorList>
            <person name="Chaw S.M."/>
            <person name="Liu Y.C."/>
            <person name="Wu Y.W."/>
            <person name="Wang H.Y."/>
            <person name="Lin C.I."/>
            <person name="Wu C.S."/>
            <person name="Ke H.M."/>
            <person name="Chang L.Y."/>
            <person name="Hsu C.Y."/>
            <person name="Yang H.T."/>
            <person name="Sudianto E."/>
            <person name="Hsu M.H."/>
            <person name="Wu K.P."/>
            <person name="Wang L.N."/>
            <person name="Leebens-Mack J.H."/>
            <person name="Tsai I.J."/>
        </authorList>
    </citation>
    <scope>NUCLEOTIDE SEQUENCE [LARGE SCALE GENOMIC DNA]</scope>
    <source>
        <strain evidence="5">cv. Chaw 1501</strain>
        <tissue evidence="4">Young leaves</tissue>
    </source>
</reference>
<evidence type="ECO:0000256" key="1">
    <source>
        <dbReference type="ARBA" id="ARBA00008668"/>
    </source>
</evidence>
<keyword evidence="5" id="KW-1185">Reference proteome</keyword>
<dbReference type="STRING" id="337451.A0A3S3PLB5"/>
<dbReference type="InterPro" id="IPR036514">
    <property type="entry name" value="SGNH_hydro_sf"/>
</dbReference>
<evidence type="ECO:0000313" key="5">
    <source>
        <dbReference type="Proteomes" id="UP000283530"/>
    </source>
</evidence>
<gene>
    <name evidence="4" type="ORF">CKAN_02245800</name>
</gene>
<proteinExistence type="inferred from homology"/>
<name>A0A3S3PLB5_9MAGN</name>
<dbReference type="InterPro" id="IPR001087">
    <property type="entry name" value="GDSL"/>
</dbReference>
<dbReference type="PANTHER" id="PTHR45642:SF139">
    <property type="entry name" value="SGNH HYDROLASE-TYPE ESTERASE DOMAIN-CONTAINING PROTEIN"/>
    <property type="match status" value="1"/>
</dbReference>
<dbReference type="InterPro" id="IPR035669">
    <property type="entry name" value="SGNH_plant_lipase-like"/>
</dbReference>
<organism evidence="4 5">
    <name type="scientific">Cinnamomum micranthum f. kanehirae</name>
    <dbReference type="NCBI Taxonomy" id="337451"/>
    <lineage>
        <taxon>Eukaryota</taxon>
        <taxon>Viridiplantae</taxon>
        <taxon>Streptophyta</taxon>
        <taxon>Embryophyta</taxon>
        <taxon>Tracheophyta</taxon>
        <taxon>Spermatophyta</taxon>
        <taxon>Magnoliopsida</taxon>
        <taxon>Magnoliidae</taxon>
        <taxon>Laurales</taxon>
        <taxon>Lauraceae</taxon>
        <taxon>Cinnamomum</taxon>
    </lineage>
</organism>
<sequence length="359" mass="39330">MERGTIILLFTFFFSIVSHSSAKAHNISAIFAFGDSTMDPGNNNYIGTWFRGDHSPYGHDFPGQVATGRFSNGKLMTDFLVSSLGIKDLLPAYLDPGITDHELLTGVSFASAGSGFDDSTTVLLGGVSTMAKQVKYFEECLHRIEKLLGKESTNRVVKDALYVISAGTNDLLGNFYDLPVKRLTTNITMSAYQDFLLDRLHSLIQRLYSLGARKIAVAGLPPIGCLPMQMTENILLPGSHMRVCVQQQNEDAVVYNLKLQSLLPSIQASRPGTTIAYLDAYDALLNMIIIPEEYGLVESWRGCCGSGVLLELGPKCNESTPICSDPSKFVFWDSIHPSQAAYQQLAKIVLSSLLPRLNS</sequence>
<dbReference type="EMBL" id="QPKB01000010">
    <property type="protein sequence ID" value="RWR93219.1"/>
    <property type="molecule type" value="Genomic_DNA"/>
</dbReference>